<evidence type="ECO:0000313" key="4">
    <source>
        <dbReference type="Proteomes" id="UP000069912"/>
    </source>
</evidence>
<dbReference type="PROSITE" id="PS51257">
    <property type="entry name" value="PROKAR_LIPOPROTEIN"/>
    <property type="match status" value="1"/>
</dbReference>
<dbReference type="Proteomes" id="UP000234239">
    <property type="component" value="Unassembled WGS sequence"/>
</dbReference>
<keyword evidence="4" id="KW-1185">Reference proteome</keyword>
<dbReference type="EMBL" id="CP014160">
    <property type="protein sequence ID" value="AMB94182.1"/>
    <property type="molecule type" value="Genomic_DNA"/>
</dbReference>
<dbReference type="AlphaFoldDB" id="A0A0X8FBF4"/>
<evidence type="ECO:0000256" key="1">
    <source>
        <dbReference type="SAM" id="SignalP"/>
    </source>
</evidence>
<proteinExistence type="predicted"/>
<dbReference type="PANTHER" id="PTHR35271">
    <property type="entry name" value="ABC TRANSPORTER, SUBSTRATE-BINDING LIPOPROTEIN-RELATED"/>
    <property type="match status" value="1"/>
</dbReference>
<gene>
    <name evidence="2" type="ORF">AWM72_05145</name>
    <name evidence="3" type="ORF">CYJ28_04375</name>
</gene>
<evidence type="ECO:0000313" key="5">
    <source>
        <dbReference type="Proteomes" id="UP000234239"/>
    </source>
</evidence>
<reference evidence="2 4" key="1">
    <citation type="journal article" date="2016" name="Genome Announc.">
        <title>Complete Genome Sequences of Aerococcus christensenii CCUG 28831T, Aerococcus sanguinicola CCUG 43001T, Aerococcus urinae CCUG 36881T, Aerococcus urinaeequi CCUG 28094T, Aerococcus urinaehominis CCUG 42038 BT, and Aerococcus viridans CCUG 4311T.</title>
        <authorList>
            <person name="Carkaci D."/>
            <person name="Dargis R."/>
            <person name="Nielsen X.C."/>
            <person name="Skovgaard O."/>
            <person name="Fuursted K."/>
            <person name="Christensen J.J."/>
        </authorList>
    </citation>
    <scope>NUCLEOTIDE SEQUENCE [LARGE SCALE GENOMIC DNA]</scope>
    <source>
        <strain evidence="2 4">CCUG43001</strain>
    </source>
</reference>
<dbReference type="Pfam" id="PF04392">
    <property type="entry name" value="ABC_sub_bind"/>
    <property type="match status" value="1"/>
</dbReference>
<dbReference type="GeneID" id="92903449"/>
<dbReference type="Gene3D" id="3.40.50.2300">
    <property type="match status" value="2"/>
</dbReference>
<dbReference type="PANTHER" id="PTHR35271:SF1">
    <property type="entry name" value="ABC TRANSPORTER, SUBSTRATE-BINDING LIPOPROTEIN"/>
    <property type="match status" value="1"/>
</dbReference>
<organism evidence="2 4">
    <name type="scientific">Aerococcus sanguinicola</name>
    <dbReference type="NCBI Taxonomy" id="119206"/>
    <lineage>
        <taxon>Bacteria</taxon>
        <taxon>Bacillati</taxon>
        <taxon>Bacillota</taxon>
        <taxon>Bacilli</taxon>
        <taxon>Lactobacillales</taxon>
        <taxon>Aerococcaceae</taxon>
        <taxon>Aerococcus</taxon>
    </lineage>
</organism>
<dbReference type="SUPFAM" id="SSF53822">
    <property type="entry name" value="Periplasmic binding protein-like I"/>
    <property type="match status" value="1"/>
</dbReference>
<evidence type="ECO:0000313" key="2">
    <source>
        <dbReference type="EMBL" id="AMB94182.1"/>
    </source>
</evidence>
<protein>
    <submittedName>
        <fullName evidence="2">ABC transporter substrate-binding protein</fullName>
    </submittedName>
</protein>
<dbReference type="InterPro" id="IPR028082">
    <property type="entry name" value="Peripla_BP_I"/>
</dbReference>
<name>A0A0X8FBF4_9LACT</name>
<keyword evidence="1" id="KW-0732">Signal</keyword>
<dbReference type="RefSeq" id="WP_067974253.1">
    <property type="nucleotide sequence ID" value="NZ_CAJHKN010000002.1"/>
</dbReference>
<evidence type="ECO:0000313" key="3">
    <source>
        <dbReference type="EMBL" id="PKZ22356.1"/>
    </source>
</evidence>
<feature type="chain" id="PRO_5007066040" evidence="1">
    <location>
        <begin position="26"/>
        <end position="320"/>
    </location>
</feature>
<dbReference type="Proteomes" id="UP000069912">
    <property type="component" value="Chromosome"/>
</dbReference>
<dbReference type="EMBL" id="PKGY01000002">
    <property type="protein sequence ID" value="PKZ22356.1"/>
    <property type="molecule type" value="Genomic_DNA"/>
</dbReference>
<reference evidence="4" key="2">
    <citation type="submission" date="2016-01" db="EMBL/GenBank/DDBJ databases">
        <title>Six Aerococcus type strain genome sequencing and assembly using PacBio and Illumina Hiseq.</title>
        <authorList>
            <person name="Carkaci D."/>
            <person name="Dargis R."/>
            <person name="Nielsen X.C."/>
            <person name="Skovgaard O."/>
            <person name="Fuursted K."/>
            <person name="Christensen J.J."/>
        </authorList>
    </citation>
    <scope>NUCLEOTIDE SEQUENCE [LARGE SCALE GENOMIC DNA]</scope>
    <source>
        <strain evidence="4">CCUG43001</strain>
    </source>
</reference>
<dbReference type="CDD" id="cd06325">
    <property type="entry name" value="PBP1_ABC_unchar_transporter"/>
    <property type="match status" value="1"/>
</dbReference>
<dbReference type="InterPro" id="IPR007487">
    <property type="entry name" value="ABC_transpt-TYRBP-like"/>
</dbReference>
<feature type="signal peptide" evidence="1">
    <location>
        <begin position="1"/>
        <end position="25"/>
    </location>
</feature>
<dbReference type="OrthoDB" id="9776955at2"/>
<accession>A0A0X8FBF4</accession>
<reference evidence="3 5" key="3">
    <citation type="submission" date="2017-12" db="EMBL/GenBank/DDBJ databases">
        <title>Phylogenetic diversity of female urinary microbiome.</title>
        <authorList>
            <person name="Thomas-White K."/>
            <person name="Wolfe A.J."/>
        </authorList>
    </citation>
    <scope>NUCLEOTIDE SEQUENCE [LARGE SCALE GENOMIC DNA]</scope>
    <source>
        <strain evidence="3 5">UMB0139</strain>
    </source>
</reference>
<sequence length="320" mass="34109">MKIKQLVKILGLGALALGLGACGQAAEDNSQAEASVGVLQFMEHESLDRAREGFTDALKEAGYEEGKNLTLNYQNAQGDQSNLQSITQQLAGKNDLILSIATPAAQAMLNTDKKTPQLFTAVTDPVSAKLVESAEKPGANMTGTSDGAPTDKVVDLLLKADPSIKTIGILYNSSEVNSEMQYKEAKDYIESKGLKVESMTVTTTNEIQQATKALAKKVDGIYLPTDNTVANTIQTIGQVLKEEKVPSVAAFDAGVEGTLCAYGVDYYELGKQTGQMAIDILKNGKNPGEMPVQKSEKLVVKVNEDMAQALGSDPKSLTEE</sequence>
<dbReference type="KEGG" id="asan:AWM72_05145"/>